<accession>A0A4R6RMS7</accession>
<dbReference type="EMBL" id="SNXW01000001">
    <property type="protein sequence ID" value="TDP88001.1"/>
    <property type="molecule type" value="Genomic_DNA"/>
</dbReference>
<dbReference type="InterPro" id="IPR036388">
    <property type="entry name" value="WH-like_DNA-bd_sf"/>
</dbReference>
<keyword evidence="2" id="KW-1185">Reference proteome</keyword>
<dbReference type="InterPro" id="IPR036390">
    <property type="entry name" value="WH_DNA-bd_sf"/>
</dbReference>
<comment type="caution">
    <text evidence="1">The sequence shown here is derived from an EMBL/GenBank/DDBJ whole genome shotgun (WGS) entry which is preliminary data.</text>
</comment>
<proteinExistence type="predicted"/>
<protein>
    <submittedName>
        <fullName evidence="1">Putative transcriptional regulator</fullName>
    </submittedName>
</protein>
<dbReference type="SUPFAM" id="SSF46785">
    <property type="entry name" value="Winged helix' DNA-binding domain"/>
    <property type="match status" value="1"/>
</dbReference>
<evidence type="ECO:0000313" key="1">
    <source>
        <dbReference type="EMBL" id="TDP88001.1"/>
    </source>
</evidence>
<organism evidence="1 2">
    <name type="scientific">Aquabacterium commune</name>
    <dbReference type="NCBI Taxonomy" id="70586"/>
    <lineage>
        <taxon>Bacteria</taxon>
        <taxon>Pseudomonadati</taxon>
        <taxon>Pseudomonadota</taxon>
        <taxon>Betaproteobacteria</taxon>
        <taxon>Burkholderiales</taxon>
        <taxon>Aquabacterium</taxon>
    </lineage>
</organism>
<gene>
    <name evidence="1" type="ORF">EV672_101136</name>
</gene>
<dbReference type="AlphaFoldDB" id="A0A4R6RMS7"/>
<dbReference type="Pfam" id="PF25212">
    <property type="entry name" value="HVO_A0114"/>
    <property type="match status" value="1"/>
</dbReference>
<name>A0A4R6RMS7_9BURK</name>
<evidence type="ECO:0000313" key="2">
    <source>
        <dbReference type="Proteomes" id="UP000294593"/>
    </source>
</evidence>
<sequence>MSKASKTTRQTAQVHVGSLQDMGKRFVSAWRRAEQGEQVSETHATFLDLETMLATLSPRRLELLKYVRQHGATNTRELAAAIGRDYKNVHQDVAALETSGLLLRDGRKLSAPWDEVQASVALAPVA</sequence>
<dbReference type="Gene3D" id="1.10.10.10">
    <property type="entry name" value="Winged helix-like DNA-binding domain superfamily/Winged helix DNA-binding domain"/>
    <property type="match status" value="1"/>
</dbReference>
<reference evidence="1 2" key="1">
    <citation type="submission" date="2019-03" db="EMBL/GenBank/DDBJ databases">
        <title>Genomic Encyclopedia of Type Strains, Phase IV (KMG-IV): sequencing the most valuable type-strain genomes for metagenomic binning, comparative biology and taxonomic classification.</title>
        <authorList>
            <person name="Goeker M."/>
        </authorList>
    </citation>
    <scope>NUCLEOTIDE SEQUENCE [LARGE SCALE GENOMIC DNA]</scope>
    <source>
        <strain evidence="1 2">DSM 11901</strain>
    </source>
</reference>
<dbReference type="Proteomes" id="UP000294593">
    <property type="component" value="Unassembled WGS sequence"/>
</dbReference>